<dbReference type="AlphaFoldDB" id="A0AAU9SH43"/>
<accession>A0AAU9SH43</accession>
<protein>
    <submittedName>
        <fullName evidence="7">Uncharacterized protein</fullName>
    </submittedName>
</protein>
<evidence type="ECO:0000256" key="5">
    <source>
        <dbReference type="ARBA" id="ARBA00023157"/>
    </source>
</evidence>
<keyword evidence="3" id="KW-0295">Fungicide</keyword>
<feature type="signal peptide" evidence="6">
    <location>
        <begin position="1"/>
        <end position="27"/>
    </location>
</feature>
<organism evidence="7 8">
    <name type="scientific">Thlaspi arvense</name>
    <name type="common">Field penny-cress</name>
    <dbReference type="NCBI Taxonomy" id="13288"/>
    <lineage>
        <taxon>Eukaryota</taxon>
        <taxon>Viridiplantae</taxon>
        <taxon>Streptophyta</taxon>
        <taxon>Embryophyta</taxon>
        <taxon>Tracheophyta</taxon>
        <taxon>Spermatophyta</taxon>
        <taxon>Magnoliopsida</taxon>
        <taxon>eudicotyledons</taxon>
        <taxon>Gunneridae</taxon>
        <taxon>Pentapetalae</taxon>
        <taxon>rosids</taxon>
        <taxon>malvids</taxon>
        <taxon>Brassicales</taxon>
        <taxon>Brassicaceae</taxon>
        <taxon>Thlaspideae</taxon>
        <taxon>Thlaspi</taxon>
    </lineage>
</organism>
<dbReference type="GO" id="GO:0031640">
    <property type="term" value="P:killing of cells of another organism"/>
    <property type="evidence" value="ECO:0007669"/>
    <property type="project" value="UniProtKB-KW"/>
</dbReference>
<dbReference type="PANTHER" id="PTHR33830">
    <property type="entry name" value="DEFENSIN-LIKE PROTEIN 184-RELATED"/>
    <property type="match status" value="1"/>
</dbReference>
<name>A0AAU9SH43_THLAR</name>
<sequence>MAKLSCSYFLVLMLVFSACLIVESAEGKLCHITVDKRMFCEEVHCRQSCFSGYNGIGTCFDDPKVAGSLNCGCSYNC</sequence>
<proteinExistence type="inferred from homology"/>
<evidence type="ECO:0000256" key="2">
    <source>
        <dbReference type="ARBA" id="ARBA00022529"/>
    </source>
</evidence>
<keyword evidence="4" id="KW-0611">Plant defense</keyword>
<keyword evidence="6" id="KW-0732">Signal</keyword>
<dbReference type="PANTHER" id="PTHR33830:SF23">
    <property type="entry name" value="DEFENSIN-LIKE PROTEIN 159-RELATED"/>
    <property type="match status" value="1"/>
</dbReference>
<evidence type="ECO:0000256" key="6">
    <source>
        <dbReference type="SAM" id="SignalP"/>
    </source>
</evidence>
<dbReference type="EMBL" id="OU466861">
    <property type="protein sequence ID" value="CAH2065955.1"/>
    <property type="molecule type" value="Genomic_DNA"/>
</dbReference>
<reference evidence="7 8" key="1">
    <citation type="submission" date="2022-03" db="EMBL/GenBank/DDBJ databases">
        <authorList>
            <person name="Nunn A."/>
            <person name="Chopra R."/>
            <person name="Nunn A."/>
            <person name="Contreras Garrido A."/>
        </authorList>
    </citation>
    <scope>NUCLEOTIDE SEQUENCE [LARGE SCALE GENOMIC DNA]</scope>
</reference>
<dbReference type="GO" id="GO:0050832">
    <property type="term" value="P:defense response to fungus"/>
    <property type="evidence" value="ECO:0007669"/>
    <property type="project" value="UniProtKB-KW"/>
</dbReference>
<gene>
    <name evidence="7" type="ORF">TAV2_LOCUS17263</name>
</gene>
<dbReference type="PROSITE" id="PS51257">
    <property type="entry name" value="PROKAR_LIPOPROTEIN"/>
    <property type="match status" value="1"/>
</dbReference>
<comment type="similarity">
    <text evidence="1">Belongs to the DEFL family.</text>
</comment>
<keyword evidence="5" id="KW-1015">Disulfide bond</keyword>
<dbReference type="Proteomes" id="UP000836841">
    <property type="component" value="Chromosome 5"/>
</dbReference>
<feature type="chain" id="PRO_5043516012" evidence="6">
    <location>
        <begin position="28"/>
        <end position="77"/>
    </location>
</feature>
<evidence type="ECO:0000313" key="7">
    <source>
        <dbReference type="EMBL" id="CAH2065955.1"/>
    </source>
</evidence>
<evidence type="ECO:0000256" key="4">
    <source>
        <dbReference type="ARBA" id="ARBA00022821"/>
    </source>
</evidence>
<keyword evidence="8" id="KW-1185">Reference proteome</keyword>
<evidence type="ECO:0000256" key="1">
    <source>
        <dbReference type="ARBA" id="ARBA00006722"/>
    </source>
</evidence>
<evidence type="ECO:0000313" key="8">
    <source>
        <dbReference type="Proteomes" id="UP000836841"/>
    </source>
</evidence>
<keyword evidence="2" id="KW-0929">Antimicrobial</keyword>
<dbReference type="Pfam" id="PF07333">
    <property type="entry name" value="SLR1-BP"/>
    <property type="match status" value="1"/>
</dbReference>
<dbReference type="InterPro" id="IPR010851">
    <property type="entry name" value="DEFL"/>
</dbReference>
<evidence type="ECO:0000256" key="3">
    <source>
        <dbReference type="ARBA" id="ARBA00022577"/>
    </source>
</evidence>